<comment type="catalytic activity">
    <reaction evidence="5">
        <text>3'-dephospho-CoA + ATP = ADP + CoA + H(+)</text>
        <dbReference type="Rhea" id="RHEA:18245"/>
        <dbReference type="ChEBI" id="CHEBI:15378"/>
        <dbReference type="ChEBI" id="CHEBI:30616"/>
        <dbReference type="ChEBI" id="CHEBI:57287"/>
        <dbReference type="ChEBI" id="CHEBI:57328"/>
        <dbReference type="ChEBI" id="CHEBI:456216"/>
        <dbReference type="EC" id="2.7.1.24"/>
    </reaction>
</comment>
<dbReference type="STRING" id="1622118.Lupro_03530"/>
<dbReference type="InterPro" id="IPR001977">
    <property type="entry name" value="Depp_CoAkinase"/>
</dbReference>
<dbReference type="InterPro" id="IPR027417">
    <property type="entry name" value="P-loop_NTPase"/>
</dbReference>
<dbReference type="PATRIC" id="fig|1622118.3.peg.748"/>
<comment type="similarity">
    <text evidence="1 5">Belongs to the CoaE family.</text>
</comment>
<dbReference type="UniPathway" id="UPA00241">
    <property type="reaction ID" value="UER00356"/>
</dbReference>
<dbReference type="GO" id="GO:0015937">
    <property type="term" value="P:coenzyme A biosynthetic process"/>
    <property type="evidence" value="ECO:0007669"/>
    <property type="project" value="UniProtKB-UniRule"/>
</dbReference>
<evidence type="ECO:0000256" key="5">
    <source>
        <dbReference type="HAMAP-Rule" id="MF_00376"/>
    </source>
</evidence>
<name>A0A120IE30_9FLAO</name>
<gene>
    <name evidence="5" type="primary">coaE</name>
    <name evidence="7" type="ORF">Lupro_03530</name>
</gene>
<dbReference type="SUPFAM" id="SSF52540">
    <property type="entry name" value="P-loop containing nucleoside triphosphate hydrolases"/>
    <property type="match status" value="1"/>
</dbReference>
<dbReference type="KEGG" id="lut:Lupro_03530"/>
<dbReference type="AlphaFoldDB" id="A0A120IE30"/>
<sequence>MKIIGLTGGIGSGKSTVLQLFSNLGATVYIADVEAKKLMHTNKELIKQLIALFGSKAYINNELNRKYISSIVFKDKNKLEELNKLVHPKVQEHFAEFVKKCKTNLVIYESAILFESGSSKMCDLIITVIANFEDKMNRIMKRDGVSKQQVLDRMKNQFEDDFKMKKSNFVIRNHKLKSTTIQVSTIYDLIAAIPES</sequence>
<proteinExistence type="inferred from homology"/>
<dbReference type="OrthoDB" id="9812943at2"/>
<comment type="subcellular location">
    <subcellularLocation>
        <location evidence="5">Cytoplasm</location>
    </subcellularLocation>
</comment>
<comment type="pathway">
    <text evidence="5">Cofactor biosynthesis; coenzyme A biosynthesis; CoA from (R)-pantothenate: step 5/5.</text>
</comment>
<accession>A0A120IE30</accession>
<keyword evidence="5" id="KW-0808">Transferase</keyword>
<dbReference type="PANTHER" id="PTHR10695">
    <property type="entry name" value="DEPHOSPHO-COA KINASE-RELATED"/>
    <property type="match status" value="1"/>
</dbReference>
<dbReference type="EMBL" id="CP013355">
    <property type="protein sequence ID" value="AMC10376.1"/>
    <property type="molecule type" value="Genomic_DNA"/>
</dbReference>
<dbReference type="Pfam" id="PF01121">
    <property type="entry name" value="CoaE"/>
    <property type="match status" value="1"/>
</dbReference>
<evidence type="ECO:0000313" key="8">
    <source>
        <dbReference type="Proteomes" id="UP000059672"/>
    </source>
</evidence>
<dbReference type="NCBIfam" id="TIGR00152">
    <property type="entry name" value="dephospho-CoA kinase"/>
    <property type="match status" value="1"/>
</dbReference>
<dbReference type="RefSeq" id="WP_068206321.1">
    <property type="nucleotide sequence ID" value="NZ_CP013355.1"/>
</dbReference>
<dbReference type="GO" id="GO:0004140">
    <property type="term" value="F:dephospho-CoA kinase activity"/>
    <property type="evidence" value="ECO:0007669"/>
    <property type="project" value="UniProtKB-UniRule"/>
</dbReference>
<evidence type="ECO:0000256" key="1">
    <source>
        <dbReference type="ARBA" id="ARBA00009018"/>
    </source>
</evidence>
<evidence type="ECO:0000313" key="7">
    <source>
        <dbReference type="EMBL" id="AMC10376.1"/>
    </source>
</evidence>
<keyword evidence="4 5" id="KW-0173">Coenzyme A biosynthesis</keyword>
<dbReference type="GO" id="GO:0005737">
    <property type="term" value="C:cytoplasm"/>
    <property type="evidence" value="ECO:0007669"/>
    <property type="project" value="UniProtKB-SubCell"/>
</dbReference>
<dbReference type="Proteomes" id="UP000059672">
    <property type="component" value="Chromosome"/>
</dbReference>
<reference evidence="7 8" key="2">
    <citation type="journal article" date="2016" name="Int. J. Syst. Evol. Microbiol.">
        <title>Lutibacter profundi sp. nov., isolated from a deep-sea hydrothermal system on the Arctic Mid-Ocean Ridge and emended description of the genus Lutibacter.</title>
        <authorList>
            <person name="Le Moine Bauer S."/>
            <person name="Roalkvam I."/>
            <person name="Steen I.H."/>
            <person name="Dahle H."/>
        </authorList>
    </citation>
    <scope>NUCLEOTIDE SEQUENCE [LARGE SCALE GENOMIC DNA]</scope>
    <source>
        <strain evidence="7 8">LP1</strain>
    </source>
</reference>
<protein>
    <recommendedName>
        <fullName evidence="5 6">Dephospho-CoA kinase</fullName>
        <ecNumber evidence="5 6">2.7.1.24</ecNumber>
    </recommendedName>
    <alternativeName>
        <fullName evidence="5">Dephosphocoenzyme A kinase</fullName>
    </alternativeName>
</protein>
<evidence type="ECO:0000256" key="4">
    <source>
        <dbReference type="ARBA" id="ARBA00022993"/>
    </source>
</evidence>
<dbReference type="PANTHER" id="PTHR10695:SF46">
    <property type="entry name" value="BIFUNCTIONAL COENZYME A SYNTHASE-RELATED"/>
    <property type="match status" value="1"/>
</dbReference>
<organism evidence="7 8">
    <name type="scientific">Lutibacter profundi</name>
    <dbReference type="NCBI Taxonomy" id="1622118"/>
    <lineage>
        <taxon>Bacteria</taxon>
        <taxon>Pseudomonadati</taxon>
        <taxon>Bacteroidota</taxon>
        <taxon>Flavobacteriia</taxon>
        <taxon>Flavobacteriales</taxon>
        <taxon>Flavobacteriaceae</taxon>
        <taxon>Lutibacter</taxon>
    </lineage>
</organism>
<dbReference type="CDD" id="cd02022">
    <property type="entry name" value="DPCK"/>
    <property type="match status" value="1"/>
</dbReference>
<dbReference type="Gene3D" id="3.40.50.300">
    <property type="entry name" value="P-loop containing nucleotide triphosphate hydrolases"/>
    <property type="match status" value="1"/>
</dbReference>
<dbReference type="EC" id="2.7.1.24" evidence="5 6"/>
<keyword evidence="8" id="KW-1185">Reference proteome</keyword>
<keyword evidence="5 7" id="KW-0418">Kinase</keyword>
<keyword evidence="5" id="KW-0963">Cytoplasm</keyword>
<reference evidence="8" key="1">
    <citation type="submission" date="2015-12" db="EMBL/GenBank/DDBJ databases">
        <title>Complete genome sequence of Lutibacter profundus strain LP1.</title>
        <authorList>
            <person name="Wissuwa J."/>
            <person name="Le Moine Bauer S."/>
            <person name="Stokke R."/>
            <person name="Dahle H."/>
            <person name="Steen I.H."/>
        </authorList>
    </citation>
    <scope>NUCLEOTIDE SEQUENCE [LARGE SCALE GENOMIC DNA]</scope>
    <source>
        <strain evidence="8">LP1</strain>
    </source>
</reference>
<keyword evidence="2 5" id="KW-0547">Nucleotide-binding</keyword>
<keyword evidence="3 5" id="KW-0067">ATP-binding</keyword>
<evidence type="ECO:0000256" key="2">
    <source>
        <dbReference type="ARBA" id="ARBA00022741"/>
    </source>
</evidence>
<feature type="binding site" evidence="5">
    <location>
        <begin position="11"/>
        <end position="16"/>
    </location>
    <ligand>
        <name>ATP</name>
        <dbReference type="ChEBI" id="CHEBI:30616"/>
    </ligand>
</feature>
<evidence type="ECO:0000256" key="6">
    <source>
        <dbReference type="NCBIfam" id="TIGR00152"/>
    </source>
</evidence>
<comment type="function">
    <text evidence="5">Catalyzes the phosphorylation of the 3'-hydroxyl group of dephosphocoenzyme A to form coenzyme A.</text>
</comment>
<dbReference type="GO" id="GO:0005524">
    <property type="term" value="F:ATP binding"/>
    <property type="evidence" value="ECO:0007669"/>
    <property type="project" value="UniProtKB-UniRule"/>
</dbReference>
<dbReference type="PROSITE" id="PS51219">
    <property type="entry name" value="DPCK"/>
    <property type="match status" value="1"/>
</dbReference>
<dbReference type="HAMAP" id="MF_00376">
    <property type="entry name" value="Dephospho_CoA_kinase"/>
    <property type="match status" value="1"/>
</dbReference>
<evidence type="ECO:0000256" key="3">
    <source>
        <dbReference type="ARBA" id="ARBA00022840"/>
    </source>
</evidence>